<organism evidence="1 2">
    <name type="scientific">Suillus luteus UH-Slu-Lm8-n1</name>
    <dbReference type="NCBI Taxonomy" id="930992"/>
    <lineage>
        <taxon>Eukaryota</taxon>
        <taxon>Fungi</taxon>
        <taxon>Dikarya</taxon>
        <taxon>Basidiomycota</taxon>
        <taxon>Agaricomycotina</taxon>
        <taxon>Agaricomycetes</taxon>
        <taxon>Agaricomycetidae</taxon>
        <taxon>Boletales</taxon>
        <taxon>Suillineae</taxon>
        <taxon>Suillaceae</taxon>
        <taxon>Suillus</taxon>
    </lineage>
</organism>
<reference evidence="2" key="2">
    <citation type="submission" date="2015-01" db="EMBL/GenBank/DDBJ databases">
        <title>Evolutionary Origins and Diversification of the Mycorrhizal Mutualists.</title>
        <authorList>
            <consortium name="DOE Joint Genome Institute"/>
            <consortium name="Mycorrhizal Genomics Consortium"/>
            <person name="Kohler A."/>
            <person name="Kuo A."/>
            <person name="Nagy L.G."/>
            <person name="Floudas D."/>
            <person name="Copeland A."/>
            <person name="Barry K.W."/>
            <person name="Cichocki N."/>
            <person name="Veneault-Fourrey C."/>
            <person name="LaButti K."/>
            <person name="Lindquist E.A."/>
            <person name="Lipzen A."/>
            <person name="Lundell T."/>
            <person name="Morin E."/>
            <person name="Murat C."/>
            <person name="Riley R."/>
            <person name="Ohm R."/>
            <person name="Sun H."/>
            <person name="Tunlid A."/>
            <person name="Henrissat B."/>
            <person name="Grigoriev I.V."/>
            <person name="Hibbett D.S."/>
            <person name="Martin F."/>
        </authorList>
    </citation>
    <scope>NUCLEOTIDE SEQUENCE [LARGE SCALE GENOMIC DNA]</scope>
    <source>
        <strain evidence="2">UH-Slu-Lm8-n1</strain>
    </source>
</reference>
<keyword evidence="2" id="KW-1185">Reference proteome</keyword>
<name>A0A0D0AEE9_9AGAM</name>
<evidence type="ECO:0000313" key="1">
    <source>
        <dbReference type="EMBL" id="KIK48625.1"/>
    </source>
</evidence>
<protein>
    <submittedName>
        <fullName evidence="1">Uncharacterized protein</fullName>
    </submittedName>
</protein>
<dbReference type="InParanoid" id="A0A0D0AEE9"/>
<sequence>MGTITCSRRPGNDTIGWAYQVQRVPSCCCNYEGGGFCGGICKRPSKRTKKIAVDCIDAMGIMIVPGGVPYKMDDNWVLPFTRDVEQRL</sequence>
<proteinExistence type="predicted"/>
<dbReference type="Proteomes" id="UP000054485">
    <property type="component" value="Unassembled WGS sequence"/>
</dbReference>
<reference evidence="1 2" key="1">
    <citation type="submission" date="2014-04" db="EMBL/GenBank/DDBJ databases">
        <authorList>
            <consortium name="DOE Joint Genome Institute"/>
            <person name="Kuo A."/>
            <person name="Ruytinx J."/>
            <person name="Rineau F."/>
            <person name="Colpaert J."/>
            <person name="Kohler A."/>
            <person name="Nagy L.G."/>
            <person name="Floudas D."/>
            <person name="Copeland A."/>
            <person name="Barry K.W."/>
            <person name="Cichocki N."/>
            <person name="Veneault-Fourrey C."/>
            <person name="LaButti K."/>
            <person name="Lindquist E.A."/>
            <person name="Lipzen A."/>
            <person name="Lundell T."/>
            <person name="Morin E."/>
            <person name="Murat C."/>
            <person name="Sun H."/>
            <person name="Tunlid A."/>
            <person name="Henrissat B."/>
            <person name="Grigoriev I.V."/>
            <person name="Hibbett D.S."/>
            <person name="Martin F."/>
            <person name="Nordberg H.P."/>
            <person name="Cantor M.N."/>
            <person name="Hua S.X."/>
        </authorList>
    </citation>
    <scope>NUCLEOTIDE SEQUENCE [LARGE SCALE GENOMIC DNA]</scope>
    <source>
        <strain evidence="1 2">UH-Slu-Lm8-n1</strain>
    </source>
</reference>
<dbReference type="EMBL" id="KN835137">
    <property type="protein sequence ID" value="KIK48625.1"/>
    <property type="molecule type" value="Genomic_DNA"/>
</dbReference>
<dbReference type="AlphaFoldDB" id="A0A0D0AEE9"/>
<dbReference type="HOGENOM" id="CLU_2475137_0_0_1"/>
<gene>
    <name evidence="1" type="ORF">CY34DRAFT_798146</name>
</gene>
<evidence type="ECO:0000313" key="2">
    <source>
        <dbReference type="Proteomes" id="UP000054485"/>
    </source>
</evidence>
<accession>A0A0D0AEE9</accession>
<feature type="non-terminal residue" evidence="1">
    <location>
        <position position="88"/>
    </location>
</feature>